<proteinExistence type="inferred from homology"/>
<dbReference type="PANTHER" id="PTHR19139">
    <property type="entry name" value="AQUAPORIN TRANSPORTER"/>
    <property type="match status" value="1"/>
</dbReference>
<evidence type="ECO:0000256" key="7">
    <source>
        <dbReference type="ARBA" id="ARBA00023136"/>
    </source>
</evidence>
<feature type="transmembrane region" description="Helical" evidence="9">
    <location>
        <begin position="212"/>
        <end position="230"/>
    </location>
</feature>
<evidence type="ECO:0000256" key="9">
    <source>
        <dbReference type="SAM" id="Phobius"/>
    </source>
</evidence>
<evidence type="ECO:0000313" key="10">
    <source>
        <dbReference type="EMBL" id="MBO0932320.1"/>
    </source>
</evidence>
<dbReference type="GO" id="GO:0015250">
    <property type="term" value="F:water channel activity"/>
    <property type="evidence" value="ECO:0007669"/>
    <property type="project" value="TreeGrafter"/>
</dbReference>
<evidence type="ECO:0000256" key="3">
    <source>
        <dbReference type="ARBA" id="ARBA00022448"/>
    </source>
</evidence>
<evidence type="ECO:0000256" key="5">
    <source>
        <dbReference type="ARBA" id="ARBA00022692"/>
    </source>
</evidence>
<dbReference type="PANTHER" id="PTHR19139:SF199">
    <property type="entry name" value="MIP17260P"/>
    <property type="match status" value="1"/>
</dbReference>
<protein>
    <submittedName>
        <fullName evidence="10">Aquaporin</fullName>
    </submittedName>
</protein>
<evidence type="ECO:0000256" key="4">
    <source>
        <dbReference type="ARBA" id="ARBA00022475"/>
    </source>
</evidence>
<keyword evidence="5 8" id="KW-0812">Transmembrane</keyword>
<dbReference type="Proteomes" id="UP000664795">
    <property type="component" value="Unassembled WGS sequence"/>
</dbReference>
<evidence type="ECO:0000256" key="1">
    <source>
        <dbReference type="ARBA" id="ARBA00004651"/>
    </source>
</evidence>
<feature type="transmembrane region" description="Helical" evidence="9">
    <location>
        <begin position="48"/>
        <end position="67"/>
    </location>
</feature>
<dbReference type="RefSeq" id="WP_207336284.1">
    <property type="nucleotide sequence ID" value="NZ_JAFMYU010000011.1"/>
</dbReference>
<dbReference type="PROSITE" id="PS00221">
    <property type="entry name" value="MIP"/>
    <property type="match status" value="1"/>
</dbReference>
<keyword evidence="11" id="KW-1185">Reference proteome</keyword>
<gene>
    <name evidence="10" type="ORF">J2I48_15015</name>
</gene>
<dbReference type="AlphaFoldDB" id="A0A939K1J0"/>
<comment type="similarity">
    <text evidence="2 8">Belongs to the MIP/aquaporin (TC 1.A.8) family.</text>
</comment>
<organism evidence="10 11">
    <name type="scientific">Fibrella aquatilis</name>
    <dbReference type="NCBI Taxonomy" id="2817059"/>
    <lineage>
        <taxon>Bacteria</taxon>
        <taxon>Pseudomonadati</taxon>
        <taxon>Bacteroidota</taxon>
        <taxon>Cytophagia</taxon>
        <taxon>Cytophagales</taxon>
        <taxon>Spirosomataceae</taxon>
        <taxon>Fibrella</taxon>
    </lineage>
</organism>
<dbReference type="InterPro" id="IPR034294">
    <property type="entry name" value="Aquaporin_transptr"/>
</dbReference>
<keyword evidence="4" id="KW-1003">Cell membrane</keyword>
<keyword evidence="7 9" id="KW-0472">Membrane</keyword>
<dbReference type="InterPro" id="IPR023271">
    <property type="entry name" value="Aquaporin-like"/>
</dbReference>
<feature type="transmembrane region" description="Helical" evidence="9">
    <location>
        <begin position="97"/>
        <end position="119"/>
    </location>
</feature>
<evidence type="ECO:0000256" key="8">
    <source>
        <dbReference type="RuleBase" id="RU000477"/>
    </source>
</evidence>
<keyword evidence="6 9" id="KW-1133">Transmembrane helix</keyword>
<feature type="transmembrane region" description="Helical" evidence="9">
    <location>
        <begin position="12"/>
        <end position="33"/>
    </location>
</feature>
<feature type="transmembrane region" description="Helical" evidence="9">
    <location>
        <begin position="139"/>
        <end position="161"/>
    </location>
</feature>
<reference evidence="10 11" key="1">
    <citation type="submission" date="2021-03" db="EMBL/GenBank/DDBJ databases">
        <title>Fibrella sp. HMF5036 genome sequencing and assembly.</title>
        <authorList>
            <person name="Kang H."/>
            <person name="Kim H."/>
            <person name="Bae S."/>
            <person name="Joh K."/>
        </authorList>
    </citation>
    <scope>NUCLEOTIDE SEQUENCE [LARGE SCALE GENOMIC DNA]</scope>
    <source>
        <strain evidence="10 11">HMF5036</strain>
    </source>
</reference>
<comment type="subcellular location">
    <subcellularLocation>
        <location evidence="1">Cell membrane</location>
        <topology evidence="1">Multi-pass membrane protein</topology>
    </subcellularLocation>
</comment>
<dbReference type="EMBL" id="JAFMYU010000011">
    <property type="protein sequence ID" value="MBO0932320.1"/>
    <property type="molecule type" value="Genomic_DNA"/>
</dbReference>
<dbReference type="InterPro" id="IPR000425">
    <property type="entry name" value="MIP"/>
</dbReference>
<dbReference type="Gene3D" id="1.20.1080.10">
    <property type="entry name" value="Glycerol uptake facilitator protein"/>
    <property type="match status" value="1"/>
</dbReference>
<dbReference type="PRINTS" id="PR00783">
    <property type="entry name" value="MINTRINSICP"/>
</dbReference>
<dbReference type="GO" id="GO:0005886">
    <property type="term" value="C:plasma membrane"/>
    <property type="evidence" value="ECO:0007669"/>
    <property type="project" value="UniProtKB-SubCell"/>
</dbReference>
<accession>A0A939K1J0</accession>
<feature type="transmembrane region" description="Helical" evidence="9">
    <location>
        <begin position="173"/>
        <end position="192"/>
    </location>
</feature>
<evidence type="ECO:0000256" key="2">
    <source>
        <dbReference type="ARBA" id="ARBA00006175"/>
    </source>
</evidence>
<sequence length="271" mass="30172">MEPIKRSHWQTYLIEAWALGTFMVVASAVVIVVQHPALPVRAALPSTWLRRGLIGVVMGLTAVGLIYSRWGKQSGAHLNPAVTLAQWQLNRISTPNALAYVAAQFVGGWLGVALMHGLFPAYMTHPDVNYAVTIPGPTGVWVALVLEFMMAFVLLTMVLTLSNSRQLAPYTGYFVGLVVALYITVEAPYSGMSINPARTVSSAVWANDWSGWWLYFLGPTAGMWLAGWLFRRRYRRLHGECRSMTMHLSGRPNGCATYQVLWWSEETPENQ</sequence>
<comment type="caution">
    <text evidence="10">The sequence shown here is derived from an EMBL/GenBank/DDBJ whole genome shotgun (WGS) entry which is preliminary data.</text>
</comment>
<evidence type="ECO:0000256" key="6">
    <source>
        <dbReference type="ARBA" id="ARBA00022989"/>
    </source>
</evidence>
<evidence type="ECO:0000313" key="11">
    <source>
        <dbReference type="Proteomes" id="UP000664795"/>
    </source>
</evidence>
<dbReference type="SUPFAM" id="SSF81338">
    <property type="entry name" value="Aquaporin-like"/>
    <property type="match status" value="1"/>
</dbReference>
<dbReference type="InterPro" id="IPR022357">
    <property type="entry name" value="MIP_CS"/>
</dbReference>
<keyword evidence="3 8" id="KW-0813">Transport</keyword>
<name>A0A939K1J0_9BACT</name>
<dbReference type="Pfam" id="PF00230">
    <property type="entry name" value="MIP"/>
    <property type="match status" value="1"/>
</dbReference>